<dbReference type="Proteomes" id="UP000587527">
    <property type="component" value="Unassembled WGS sequence"/>
</dbReference>
<dbReference type="PANTHER" id="PTHR30346">
    <property type="entry name" value="TRANSCRIPTIONAL DUAL REGULATOR HCAR-RELATED"/>
    <property type="match status" value="1"/>
</dbReference>
<gene>
    <name evidence="6" type="ORF">F4553_002394</name>
</gene>
<name>A0A841BMW6_9ACTN</name>
<dbReference type="InterPro" id="IPR036388">
    <property type="entry name" value="WH-like_DNA-bd_sf"/>
</dbReference>
<dbReference type="InterPro" id="IPR036390">
    <property type="entry name" value="WH_DNA-bd_sf"/>
</dbReference>
<organism evidence="6 7">
    <name type="scientific">Allocatelliglobosispora scoriae</name>
    <dbReference type="NCBI Taxonomy" id="643052"/>
    <lineage>
        <taxon>Bacteria</taxon>
        <taxon>Bacillati</taxon>
        <taxon>Actinomycetota</taxon>
        <taxon>Actinomycetes</taxon>
        <taxon>Micromonosporales</taxon>
        <taxon>Micromonosporaceae</taxon>
        <taxon>Allocatelliglobosispora</taxon>
    </lineage>
</organism>
<dbReference type="GO" id="GO:0003677">
    <property type="term" value="F:DNA binding"/>
    <property type="evidence" value="ECO:0007669"/>
    <property type="project" value="UniProtKB-KW"/>
</dbReference>
<dbReference type="PANTHER" id="PTHR30346:SF0">
    <property type="entry name" value="HCA OPERON TRANSCRIPTIONAL ACTIVATOR HCAR"/>
    <property type="match status" value="1"/>
</dbReference>
<dbReference type="Pfam" id="PF03466">
    <property type="entry name" value="LysR_substrate"/>
    <property type="match status" value="1"/>
</dbReference>
<evidence type="ECO:0000256" key="3">
    <source>
        <dbReference type="ARBA" id="ARBA00023125"/>
    </source>
</evidence>
<evidence type="ECO:0000256" key="2">
    <source>
        <dbReference type="ARBA" id="ARBA00023015"/>
    </source>
</evidence>
<dbReference type="GO" id="GO:0003700">
    <property type="term" value="F:DNA-binding transcription factor activity"/>
    <property type="evidence" value="ECO:0007669"/>
    <property type="project" value="InterPro"/>
</dbReference>
<dbReference type="Gene3D" id="1.10.10.10">
    <property type="entry name" value="Winged helix-like DNA-binding domain superfamily/Winged helix DNA-binding domain"/>
    <property type="match status" value="1"/>
</dbReference>
<dbReference type="FunFam" id="1.10.10.10:FF:000001">
    <property type="entry name" value="LysR family transcriptional regulator"/>
    <property type="match status" value="1"/>
</dbReference>
<keyword evidence="7" id="KW-1185">Reference proteome</keyword>
<comment type="similarity">
    <text evidence="1">Belongs to the LysR transcriptional regulatory family.</text>
</comment>
<evidence type="ECO:0000256" key="1">
    <source>
        <dbReference type="ARBA" id="ARBA00009437"/>
    </source>
</evidence>
<dbReference type="PRINTS" id="PR00039">
    <property type="entry name" value="HTHLYSR"/>
</dbReference>
<dbReference type="SUPFAM" id="SSF46785">
    <property type="entry name" value="Winged helix' DNA-binding domain"/>
    <property type="match status" value="1"/>
</dbReference>
<feature type="domain" description="HTH lysR-type" evidence="5">
    <location>
        <begin position="3"/>
        <end position="60"/>
    </location>
</feature>
<dbReference type="EMBL" id="JACHMN010000002">
    <property type="protein sequence ID" value="MBB5869015.1"/>
    <property type="molecule type" value="Genomic_DNA"/>
</dbReference>
<dbReference type="AlphaFoldDB" id="A0A841BMW6"/>
<evidence type="ECO:0000313" key="6">
    <source>
        <dbReference type="EMBL" id="MBB5869015.1"/>
    </source>
</evidence>
<keyword evidence="3 6" id="KW-0238">DNA-binding</keyword>
<dbReference type="RefSeq" id="WP_184835368.1">
    <property type="nucleotide sequence ID" value="NZ_JACHMN010000002.1"/>
</dbReference>
<sequence length="299" mass="32369">MNVELRHLRCLVALADAGSFTDAAAELGISQAGVSRTVAGLEAALGVLLVRRTTRAVSLTTAGTRVLGHARRVLAGLDLLVQAAQLGLGEIRVGYAWAALGEHTVPLQRRWAQRHPETKLVLVRTNSPTSGLAEGACDVAVLRVPPDDRRFASAVVGLERRFSAIATDDPWARRRAIRLSELAERTVVIDRRTGSTTLSLWPEDAQPRKVMHTGDIDDWLAVIAAGEAIGVTAESTAAQYPRPGVRYRPIPGTPPIPVVAAWWREDPHPALNALVELMADLYRTPPDHAVQPPRKPQPL</sequence>
<proteinExistence type="inferred from homology"/>
<dbReference type="Pfam" id="PF00126">
    <property type="entry name" value="HTH_1"/>
    <property type="match status" value="1"/>
</dbReference>
<dbReference type="CDD" id="cd08414">
    <property type="entry name" value="PBP2_LTTR_aromatics_like"/>
    <property type="match status" value="1"/>
</dbReference>
<evidence type="ECO:0000313" key="7">
    <source>
        <dbReference type="Proteomes" id="UP000587527"/>
    </source>
</evidence>
<dbReference type="InterPro" id="IPR005119">
    <property type="entry name" value="LysR_subst-bd"/>
</dbReference>
<dbReference type="SUPFAM" id="SSF53850">
    <property type="entry name" value="Periplasmic binding protein-like II"/>
    <property type="match status" value="1"/>
</dbReference>
<protein>
    <submittedName>
        <fullName evidence="6">DNA-binding transcriptional LysR family regulator</fullName>
    </submittedName>
</protein>
<evidence type="ECO:0000259" key="5">
    <source>
        <dbReference type="PROSITE" id="PS50931"/>
    </source>
</evidence>
<keyword evidence="4" id="KW-0804">Transcription</keyword>
<dbReference type="Gene3D" id="3.40.190.10">
    <property type="entry name" value="Periplasmic binding protein-like II"/>
    <property type="match status" value="2"/>
</dbReference>
<comment type="caution">
    <text evidence="6">The sequence shown here is derived from an EMBL/GenBank/DDBJ whole genome shotgun (WGS) entry which is preliminary data.</text>
</comment>
<evidence type="ECO:0000256" key="4">
    <source>
        <dbReference type="ARBA" id="ARBA00023163"/>
    </source>
</evidence>
<dbReference type="InterPro" id="IPR000847">
    <property type="entry name" value="LysR_HTH_N"/>
</dbReference>
<keyword evidence="2" id="KW-0805">Transcription regulation</keyword>
<accession>A0A841BMW6</accession>
<dbReference type="PROSITE" id="PS50931">
    <property type="entry name" value="HTH_LYSR"/>
    <property type="match status" value="1"/>
</dbReference>
<dbReference type="GO" id="GO:0032993">
    <property type="term" value="C:protein-DNA complex"/>
    <property type="evidence" value="ECO:0007669"/>
    <property type="project" value="TreeGrafter"/>
</dbReference>
<reference evidence="6 7" key="1">
    <citation type="submission" date="2020-08" db="EMBL/GenBank/DDBJ databases">
        <title>Sequencing the genomes of 1000 actinobacteria strains.</title>
        <authorList>
            <person name="Klenk H.-P."/>
        </authorList>
    </citation>
    <scope>NUCLEOTIDE SEQUENCE [LARGE SCALE GENOMIC DNA]</scope>
    <source>
        <strain evidence="6 7">DSM 45362</strain>
    </source>
</reference>